<keyword evidence="16" id="KW-1185">Reference proteome</keyword>
<dbReference type="Gene3D" id="3.40.50.620">
    <property type="entry name" value="HUPs"/>
    <property type="match status" value="1"/>
</dbReference>
<feature type="binding site" evidence="13">
    <location>
        <position position="29"/>
    </location>
    <ligand>
        <name>Zn(2+)</name>
        <dbReference type="ChEBI" id="CHEBI:29105"/>
    </ligand>
</feature>
<dbReference type="FunFam" id="3.40.50.620:FF:000130">
    <property type="entry name" value="Cysteine--tRNA ligase"/>
    <property type="match status" value="1"/>
</dbReference>
<organism evidence="15 16">
    <name type="scientific">Chloroflexus islandicus</name>
    <dbReference type="NCBI Taxonomy" id="1707952"/>
    <lineage>
        <taxon>Bacteria</taxon>
        <taxon>Bacillati</taxon>
        <taxon>Chloroflexota</taxon>
        <taxon>Chloroflexia</taxon>
        <taxon>Chloroflexales</taxon>
        <taxon>Chloroflexineae</taxon>
        <taxon>Chloroflexaceae</taxon>
        <taxon>Chloroflexus</taxon>
    </lineage>
</organism>
<proteinExistence type="inferred from homology"/>
<comment type="catalytic activity">
    <reaction evidence="12 13">
        <text>tRNA(Cys) + L-cysteine + ATP = L-cysteinyl-tRNA(Cys) + AMP + diphosphate</text>
        <dbReference type="Rhea" id="RHEA:17773"/>
        <dbReference type="Rhea" id="RHEA-COMP:9661"/>
        <dbReference type="Rhea" id="RHEA-COMP:9679"/>
        <dbReference type="ChEBI" id="CHEBI:30616"/>
        <dbReference type="ChEBI" id="CHEBI:33019"/>
        <dbReference type="ChEBI" id="CHEBI:35235"/>
        <dbReference type="ChEBI" id="CHEBI:78442"/>
        <dbReference type="ChEBI" id="CHEBI:78517"/>
        <dbReference type="ChEBI" id="CHEBI:456215"/>
        <dbReference type="EC" id="6.1.1.16"/>
    </reaction>
</comment>
<evidence type="ECO:0000256" key="8">
    <source>
        <dbReference type="ARBA" id="ARBA00022833"/>
    </source>
</evidence>
<comment type="similarity">
    <text evidence="2 13">Belongs to the class-I aminoacyl-tRNA synthetase family.</text>
</comment>
<feature type="binding site" evidence="13">
    <location>
        <position position="275"/>
    </location>
    <ligand>
        <name>ATP</name>
        <dbReference type="ChEBI" id="CHEBI:30616"/>
    </ligand>
</feature>
<dbReference type="Pfam" id="PF09190">
    <property type="entry name" value="DALR_2"/>
    <property type="match status" value="1"/>
</dbReference>
<feature type="binding site" evidence="13">
    <location>
        <position position="234"/>
    </location>
    <ligand>
        <name>Zn(2+)</name>
        <dbReference type="ChEBI" id="CHEBI:29105"/>
    </ligand>
</feature>
<dbReference type="InterPro" id="IPR024909">
    <property type="entry name" value="Cys-tRNA/MSH_ligase"/>
</dbReference>
<evidence type="ECO:0000256" key="3">
    <source>
        <dbReference type="ARBA" id="ARBA00011245"/>
    </source>
</evidence>
<evidence type="ECO:0000256" key="10">
    <source>
        <dbReference type="ARBA" id="ARBA00022917"/>
    </source>
</evidence>
<keyword evidence="11 13" id="KW-0030">Aminoacyl-tRNA synthetase</keyword>
<dbReference type="OrthoDB" id="9815130at2"/>
<keyword evidence="9 13" id="KW-0067">ATP-binding</keyword>
<name>A0A178MAC2_9CHLR</name>
<evidence type="ECO:0000256" key="9">
    <source>
        <dbReference type="ARBA" id="ARBA00022840"/>
    </source>
</evidence>
<evidence type="ECO:0000313" key="15">
    <source>
        <dbReference type="EMBL" id="OAN45486.1"/>
    </source>
</evidence>
<evidence type="ECO:0000256" key="2">
    <source>
        <dbReference type="ARBA" id="ARBA00005594"/>
    </source>
</evidence>
<dbReference type="GO" id="GO:0005829">
    <property type="term" value="C:cytosol"/>
    <property type="evidence" value="ECO:0007669"/>
    <property type="project" value="TreeGrafter"/>
</dbReference>
<evidence type="ECO:0000256" key="4">
    <source>
        <dbReference type="ARBA" id="ARBA00022490"/>
    </source>
</evidence>
<dbReference type="GO" id="GO:0006423">
    <property type="term" value="P:cysteinyl-tRNA aminoacylation"/>
    <property type="evidence" value="ECO:0007669"/>
    <property type="project" value="UniProtKB-UniRule"/>
</dbReference>
<evidence type="ECO:0000256" key="7">
    <source>
        <dbReference type="ARBA" id="ARBA00022741"/>
    </source>
</evidence>
<dbReference type="Gene3D" id="1.20.120.1910">
    <property type="entry name" value="Cysteine-tRNA ligase, C-terminal anti-codon recognition domain"/>
    <property type="match status" value="1"/>
</dbReference>
<evidence type="ECO:0000256" key="13">
    <source>
        <dbReference type="HAMAP-Rule" id="MF_00041"/>
    </source>
</evidence>
<dbReference type="InterPro" id="IPR014729">
    <property type="entry name" value="Rossmann-like_a/b/a_fold"/>
</dbReference>
<keyword evidence="8 13" id="KW-0862">Zinc</keyword>
<evidence type="ECO:0000313" key="16">
    <source>
        <dbReference type="Proteomes" id="UP000078287"/>
    </source>
</evidence>
<dbReference type="InterPro" id="IPR032678">
    <property type="entry name" value="tRNA-synt_1_cat_dom"/>
</dbReference>
<feature type="binding site" evidence="13">
    <location>
        <position position="209"/>
    </location>
    <ligand>
        <name>Zn(2+)</name>
        <dbReference type="ChEBI" id="CHEBI:29105"/>
    </ligand>
</feature>
<evidence type="ECO:0000256" key="11">
    <source>
        <dbReference type="ARBA" id="ARBA00023146"/>
    </source>
</evidence>
<protein>
    <recommendedName>
        <fullName evidence="13">Cysteine--tRNA ligase</fullName>
        <ecNumber evidence="13">6.1.1.16</ecNumber>
    </recommendedName>
    <alternativeName>
        <fullName evidence="13">Cysteinyl-tRNA synthetase</fullName>
        <shortName evidence="13">CysRS</shortName>
    </alternativeName>
</protein>
<keyword evidence="6 13" id="KW-0479">Metal-binding</keyword>
<dbReference type="Proteomes" id="UP000078287">
    <property type="component" value="Unassembled WGS sequence"/>
</dbReference>
<sequence length="472" mass="52287">MAIQLYNTLTRRLEPLETIEPGVVRMYVCGVTPYDEAHIGHAMSAIVFDMIRRYLEFRGYQVRHIVNFTDIDDKVIARANAMGQDPLALSGQYAAEFLAQLQAMNVLPATAYPRVSTTMPGIIAFVQGLIERGYAYVVDGDVYFRVQRDEDYGKLSGRSLDEMLSGTRFEVDPRKESPADFALWKAARPGEPAWDSPWGPGRPGWHIECSAMAMEHLGPQIDIHGGGTDLIFPHHENEIAQSESLTGQPFARYWVHNGMLQLVNPQTRQVEKMSKSLGNVVTIADFLSHYDADVFRLIVLSSSYRSPLTYNDEIAADNQRKLERLLSALAPATGNVREGPAVTALRDAAAIARERFIAAMDNDFNSPAALAALFDLVRAINAARDAGLAAEELAVGQQTLRELAGVLGLRLQPRQARAAAEATPFIELLIEVRGELRKAKQYALADLVRNRLAELGVTLEDGPQGTRWKWQG</sequence>
<keyword evidence="4 13" id="KW-0963">Cytoplasm</keyword>
<dbReference type="NCBIfam" id="TIGR00435">
    <property type="entry name" value="cysS"/>
    <property type="match status" value="1"/>
</dbReference>
<dbReference type="GO" id="GO:0004817">
    <property type="term" value="F:cysteine-tRNA ligase activity"/>
    <property type="evidence" value="ECO:0007669"/>
    <property type="project" value="UniProtKB-UniRule"/>
</dbReference>
<dbReference type="AlphaFoldDB" id="A0A178MAC2"/>
<reference evidence="15 16" key="1">
    <citation type="submission" date="2016-04" db="EMBL/GenBank/DDBJ databases">
        <title>Chloroflexus islandicus sp. nov., a thermophilic filamentous anoxygenic phototrophic bacterium from geyser Strokkur (Iceland).</title>
        <authorList>
            <person name="Gaisin V.A."/>
            <person name="Kalashnikov A.M."/>
            <person name="Sukhacheva M.V."/>
            <person name="Grouzdev D.S."/>
            <person name="Ivanov T.M."/>
            <person name="Kuznetsov B."/>
            <person name="Gorlenko V.M."/>
        </authorList>
    </citation>
    <scope>NUCLEOTIDE SEQUENCE [LARGE SCALE GENOMIC DNA]</scope>
    <source>
        <strain evidence="16">isl-2</strain>
    </source>
</reference>
<dbReference type="SMART" id="SM00840">
    <property type="entry name" value="DALR_2"/>
    <property type="match status" value="1"/>
</dbReference>
<dbReference type="EC" id="6.1.1.16" evidence="13"/>
<feature type="binding site" evidence="13">
    <location>
        <position position="238"/>
    </location>
    <ligand>
        <name>Zn(2+)</name>
        <dbReference type="ChEBI" id="CHEBI:29105"/>
    </ligand>
</feature>
<keyword evidence="10 13" id="KW-0648">Protein biosynthesis</keyword>
<evidence type="ECO:0000256" key="6">
    <source>
        <dbReference type="ARBA" id="ARBA00022723"/>
    </source>
</evidence>
<accession>A0A178MAC2</accession>
<feature type="domain" description="Cysteinyl-tRNA synthetase class Ia DALR" evidence="14">
    <location>
        <begin position="355"/>
        <end position="418"/>
    </location>
</feature>
<feature type="short sequence motif" description="'HIGH' region" evidence="13">
    <location>
        <begin position="31"/>
        <end position="41"/>
    </location>
</feature>
<dbReference type="PANTHER" id="PTHR10890:SF3">
    <property type="entry name" value="CYSTEINE--TRNA LIGASE, CYTOPLASMIC"/>
    <property type="match status" value="1"/>
</dbReference>
<evidence type="ECO:0000256" key="5">
    <source>
        <dbReference type="ARBA" id="ARBA00022598"/>
    </source>
</evidence>
<gene>
    <name evidence="13" type="primary">cysS</name>
    <name evidence="15" type="ORF">A6A03_14545</name>
</gene>
<comment type="caution">
    <text evidence="15">The sequence shown here is derived from an EMBL/GenBank/DDBJ whole genome shotgun (WGS) entry which is preliminary data.</text>
</comment>
<dbReference type="PANTHER" id="PTHR10890">
    <property type="entry name" value="CYSTEINYL-TRNA SYNTHETASE"/>
    <property type="match status" value="1"/>
</dbReference>
<keyword evidence="5 13" id="KW-0436">Ligase</keyword>
<comment type="subcellular location">
    <subcellularLocation>
        <location evidence="1 13">Cytoplasm</location>
    </subcellularLocation>
</comment>
<dbReference type="RefSeq" id="WP_066787545.1">
    <property type="nucleotide sequence ID" value="NZ_LWQS01000054.1"/>
</dbReference>
<evidence type="ECO:0000256" key="1">
    <source>
        <dbReference type="ARBA" id="ARBA00004496"/>
    </source>
</evidence>
<dbReference type="InterPro" id="IPR015803">
    <property type="entry name" value="Cys-tRNA-ligase"/>
</dbReference>
<dbReference type="EMBL" id="LWQS01000054">
    <property type="protein sequence ID" value="OAN45486.1"/>
    <property type="molecule type" value="Genomic_DNA"/>
</dbReference>
<evidence type="ECO:0000259" key="14">
    <source>
        <dbReference type="SMART" id="SM00840"/>
    </source>
</evidence>
<dbReference type="GO" id="GO:0005524">
    <property type="term" value="F:ATP binding"/>
    <property type="evidence" value="ECO:0007669"/>
    <property type="project" value="UniProtKB-UniRule"/>
</dbReference>
<dbReference type="InterPro" id="IPR015273">
    <property type="entry name" value="Cys-tRNA-synt_Ia_DALR"/>
</dbReference>
<evidence type="ECO:0000256" key="12">
    <source>
        <dbReference type="ARBA" id="ARBA00047398"/>
    </source>
</evidence>
<dbReference type="PRINTS" id="PR00983">
    <property type="entry name" value="TRNASYNTHCYS"/>
</dbReference>
<dbReference type="CDD" id="cd00672">
    <property type="entry name" value="CysRS_core"/>
    <property type="match status" value="1"/>
</dbReference>
<dbReference type="InterPro" id="IPR009080">
    <property type="entry name" value="tRNAsynth_Ia_anticodon-bd"/>
</dbReference>
<dbReference type="SUPFAM" id="SSF47323">
    <property type="entry name" value="Anticodon-binding domain of a subclass of class I aminoacyl-tRNA synthetases"/>
    <property type="match status" value="1"/>
</dbReference>
<dbReference type="Pfam" id="PF01406">
    <property type="entry name" value="tRNA-synt_1e"/>
    <property type="match status" value="1"/>
</dbReference>
<dbReference type="HAMAP" id="MF_00041">
    <property type="entry name" value="Cys_tRNA_synth"/>
    <property type="match status" value="1"/>
</dbReference>
<dbReference type="STRING" id="1707952.A6A03_14545"/>
<dbReference type="GO" id="GO:0008270">
    <property type="term" value="F:zinc ion binding"/>
    <property type="evidence" value="ECO:0007669"/>
    <property type="project" value="UniProtKB-UniRule"/>
</dbReference>
<keyword evidence="7 13" id="KW-0547">Nucleotide-binding</keyword>
<comment type="subunit">
    <text evidence="3 13">Monomer.</text>
</comment>
<feature type="short sequence motif" description="'KMSKS' region" evidence="13">
    <location>
        <begin position="272"/>
        <end position="276"/>
    </location>
</feature>
<comment type="cofactor">
    <cofactor evidence="13">
        <name>Zn(2+)</name>
        <dbReference type="ChEBI" id="CHEBI:29105"/>
    </cofactor>
    <text evidence="13">Binds 1 zinc ion per subunit.</text>
</comment>
<dbReference type="SUPFAM" id="SSF52374">
    <property type="entry name" value="Nucleotidylyl transferase"/>
    <property type="match status" value="1"/>
</dbReference>